<reference evidence="3" key="1">
    <citation type="submission" date="2025-08" db="UniProtKB">
        <authorList>
            <consortium name="RefSeq"/>
        </authorList>
    </citation>
    <scope>IDENTIFICATION</scope>
    <source>
        <tissue evidence="3">Brain</tissue>
    </source>
</reference>
<dbReference type="AlphaFoldDB" id="A0A8U0R639"/>
<keyword evidence="2" id="KW-1185">Reference proteome</keyword>
<gene>
    <name evidence="3" type="primary">SBSPON</name>
</gene>
<feature type="region of interest" description="Disordered" evidence="1">
    <location>
        <begin position="1"/>
        <end position="21"/>
    </location>
</feature>
<dbReference type="RefSeq" id="XP_044919133.1">
    <property type="nucleotide sequence ID" value="XM_045063198.1"/>
</dbReference>
<evidence type="ECO:0000313" key="2">
    <source>
        <dbReference type="Proteomes" id="UP000000715"/>
    </source>
</evidence>
<dbReference type="GeneID" id="101692560"/>
<accession>A0A8U0R639</accession>
<evidence type="ECO:0000313" key="3">
    <source>
        <dbReference type="RefSeq" id="XP_044919133.1"/>
    </source>
</evidence>
<evidence type="ECO:0000256" key="1">
    <source>
        <dbReference type="SAM" id="MobiDB-lite"/>
    </source>
</evidence>
<sequence length="232" mass="25886">MKKKKSHLSLSPFPSPPSPPDCPASFTTSSWFLFQAPHSPLSHRVNLLPKTSPPVRGLQLVLRAHRRAHKSSSNWVLGTRPCLYNYLCVQQGENKTSRVSTVVYRHRGHWILYGVQDGVLDSSLRSGESPPDSMDAVSPRGVHGVRRLSAPSHELCEPSLFRRWPGLRWKSDSPLASHRQSSVSRNLEKSSASGSVLLSSCSQFYFYIDCDVNSSECVCKHAKPYHVMFSAS</sequence>
<proteinExistence type="predicted"/>
<dbReference type="CTD" id="157869"/>
<dbReference type="Proteomes" id="UP000000715">
    <property type="component" value="Unplaced"/>
</dbReference>
<protein>
    <submittedName>
        <fullName evidence="3">Somatomedin-B and thrombospondin type-1 domain-containing protein isoform X1</fullName>
    </submittedName>
</protein>
<organism evidence="2 3">
    <name type="scientific">Mustela putorius furo</name>
    <name type="common">European domestic ferret</name>
    <name type="synonym">Mustela furo</name>
    <dbReference type="NCBI Taxonomy" id="9669"/>
    <lineage>
        <taxon>Eukaryota</taxon>
        <taxon>Metazoa</taxon>
        <taxon>Chordata</taxon>
        <taxon>Craniata</taxon>
        <taxon>Vertebrata</taxon>
        <taxon>Euteleostomi</taxon>
        <taxon>Mammalia</taxon>
        <taxon>Eutheria</taxon>
        <taxon>Laurasiatheria</taxon>
        <taxon>Carnivora</taxon>
        <taxon>Caniformia</taxon>
        <taxon>Musteloidea</taxon>
        <taxon>Mustelidae</taxon>
        <taxon>Mustelinae</taxon>
        <taxon>Mustela</taxon>
    </lineage>
</organism>
<name>A0A8U0R639_MUSPF</name>